<dbReference type="EC" id="2.5.1.39" evidence="12 13"/>
<dbReference type="Pfam" id="PF01040">
    <property type="entry name" value="UbiA"/>
    <property type="match status" value="1"/>
</dbReference>
<reference evidence="14" key="2">
    <citation type="submission" date="2023-01" db="EMBL/GenBank/DDBJ databases">
        <title>Gilvimarinus xylanilyticus HB14 isolated from Caulerpa lentillifera aquaculture base in Hainan, China.</title>
        <authorList>
            <person name="Zhang Y.-J."/>
        </authorList>
    </citation>
    <scope>NUCLEOTIDE SEQUENCE</scope>
    <source>
        <strain evidence="14">HB14</strain>
    </source>
</reference>
<dbReference type="GO" id="GO:0006744">
    <property type="term" value="P:ubiquinone biosynthetic process"/>
    <property type="evidence" value="ECO:0007669"/>
    <property type="project" value="UniProtKB-UniRule"/>
</dbReference>
<dbReference type="RefSeq" id="WP_253969296.1">
    <property type="nucleotide sequence ID" value="NZ_JAMFTH010000009.1"/>
</dbReference>
<dbReference type="CDD" id="cd13959">
    <property type="entry name" value="PT_UbiA_COQ2"/>
    <property type="match status" value="1"/>
</dbReference>
<comment type="similarity">
    <text evidence="3 12">Belongs to the UbiA prenyltransferase family.</text>
</comment>
<evidence type="ECO:0000256" key="13">
    <source>
        <dbReference type="NCBIfam" id="TIGR01474"/>
    </source>
</evidence>
<comment type="catalytic activity">
    <reaction evidence="12">
        <text>all-trans-octaprenyl diphosphate + 4-hydroxybenzoate = 4-hydroxy-3-(all-trans-octaprenyl)benzoate + diphosphate</text>
        <dbReference type="Rhea" id="RHEA:27782"/>
        <dbReference type="ChEBI" id="CHEBI:1617"/>
        <dbReference type="ChEBI" id="CHEBI:17879"/>
        <dbReference type="ChEBI" id="CHEBI:33019"/>
        <dbReference type="ChEBI" id="CHEBI:57711"/>
        <dbReference type="EC" id="2.5.1.39"/>
    </reaction>
</comment>
<evidence type="ECO:0000256" key="1">
    <source>
        <dbReference type="ARBA" id="ARBA00001946"/>
    </source>
</evidence>
<dbReference type="AlphaFoldDB" id="A0A9X2I069"/>
<dbReference type="InterPro" id="IPR030470">
    <property type="entry name" value="UbiA_prenylTrfase_CS"/>
</dbReference>
<dbReference type="EMBL" id="JAMFTH010000009">
    <property type="protein sequence ID" value="MCP8901009.1"/>
    <property type="molecule type" value="Genomic_DNA"/>
</dbReference>
<dbReference type="FunFam" id="1.20.120.1780:FF:000001">
    <property type="entry name" value="4-hydroxybenzoate octaprenyltransferase"/>
    <property type="match status" value="1"/>
</dbReference>
<keyword evidence="10 12" id="KW-1133">Transmembrane helix</keyword>
<feature type="transmembrane region" description="Helical" evidence="12">
    <location>
        <begin position="234"/>
        <end position="251"/>
    </location>
</feature>
<dbReference type="PANTHER" id="PTHR11048">
    <property type="entry name" value="PRENYLTRANSFERASES"/>
    <property type="match status" value="1"/>
</dbReference>
<evidence type="ECO:0000256" key="9">
    <source>
        <dbReference type="ARBA" id="ARBA00022842"/>
    </source>
</evidence>
<evidence type="ECO:0000256" key="4">
    <source>
        <dbReference type="ARBA" id="ARBA00022475"/>
    </source>
</evidence>
<dbReference type="InterPro" id="IPR044878">
    <property type="entry name" value="UbiA_sf"/>
</dbReference>
<evidence type="ECO:0000313" key="15">
    <source>
        <dbReference type="Proteomes" id="UP001139319"/>
    </source>
</evidence>
<evidence type="ECO:0000256" key="3">
    <source>
        <dbReference type="ARBA" id="ARBA00005985"/>
    </source>
</evidence>
<keyword evidence="5 12" id="KW-0997">Cell inner membrane</keyword>
<evidence type="ECO:0000256" key="8">
    <source>
        <dbReference type="ARBA" id="ARBA00022692"/>
    </source>
</evidence>
<feature type="transmembrane region" description="Helical" evidence="12">
    <location>
        <begin position="169"/>
        <end position="189"/>
    </location>
</feature>
<evidence type="ECO:0000256" key="7">
    <source>
        <dbReference type="ARBA" id="ARBA00022688"/>
    </source>
</evidence>
<evidence type="ECO:0000256" key="10">
    <source>
        <dbReference type="ARBA" id="ARBA00022989"/>
    </source>
</evidence>
<dbReference type="GO" id="GO:0008412">
    <property type="term" value="F:4-hydroxybenzoate polyprenyltransferase activity"/>
    <property type="evidence" value="ECO:0007669"/>
    <property type="project" value="UniProtKB-UniRule"/>
</dbReference>
<comment type="pathway">
    <text evidence="12">Cofactor biosynthesis; ubiquinone biosynthesis.</text>
</comment>
<dbReference type="Gene3D" id="1.20.120.1780">
    <property type="entry name" value="UbiA prenyltransferase"/>
    <property type="match status" value="1"/>
</dbReference>
<dbReference type="PANTHER" id="PTHR11048:SF28">
    <property type="entry name" value="4-HYDROXYBENZOATE POLYPRENYLTRANSFERASE, MITOCHONDRIAL"/>
    <property type="match status" value="1"/>
</dbReference>
<dbReference type="GO" id="GO:0005886">
    <property type="term" value="C:plasma membrane"/>
    <property type="evidence" value="ECO:0007669"/>
    <property type="project" value="UniProtKB-SubCell"/>
</dbReference>
<comment type="cofactor">
    <cofactor evidence="1 12">
        <name>Mg(2+)</name>
        <dbReference type="ChEBI" id="CHEBI:18420"/>
    </cofactor>
</comment>
<dbReference type="PROSITE" id="PS00943">
    <property type="entry name" value="UBIA"/>
    <property type="match status" value="1"/>
</dbReference>
<proteinExistence type="inferred from homology"/>
<keyword evidence="9 12" id="KW-0460">Magnesium</keyword>
<comment type="caution">
    <text evidence="14">The sequence shown here is derived from an EMBL/GenBank/DDBJ whole genome shotgun (WGS) entry which is preliminary data.</text>
</comment>
<evidence type="ECO:0000313" key="14">
    <source>
        <dbReference type="EMBL" id="MCP8901009.1"/>
    </source>
</evidence>
<comment type="function">
    <text evidence="12">Catalyzes the prenylation of para-hydroxybenzoate (PHB) with an all-trans polyprenyl group. Mediates the second step in the final reaction sequence of ubiquinone-8 (UQ-8) biosynthesis, which is the condensation of the polyisoprenoid side chain with PHB, generating the first membrane-bound Q intermediate 3-octaprenyl-4-hydroxybenzoate.</text>
</comment>
<evidence type="ECO:0000256" key="6">
    <source>
        <dbReference type="ARBA" id="ARBA00022679"/>
    </source>
</evidence>
<dbReference type="InterPro" id="IPR000537">
    <property type="entry name" value="UbiA_prenyltransferase"/>
</dbReference>
<keyword evidence="6 12" id="KW-0808">Transferase</keyword>
<feature type="transmembrane region" description="Helical" evidence="12">
    <location>
        <begin position="21"/>
        <end position="42"/>
    </location>
</feature>
<dbReference type="HAMAP" id="MF_01635">
    <property type="entry name" value="UbiA"/>
    <property type="match status" value="1"/>
</dbReference>
<accession>A0A9X2I069</accession>
<keyword evidence="8 12" id="KW-0812">Transmembrane</keyword>
<dbReference type="InterPro" id="IPR039653">
    <property type="entry name" value="Prenyltransferase"/>
</dbReference>
<sequence length="294" mass="32915">MKSSLTERLALYIQLTRLNRPIGWLLVLWPTLWGLWLAADGFPPLDLLFIYSLGAIVMRSAGCVINDFADRKIDSHVKRTQDRPLTTGKISVREAWGVFAALVALAFILVLFTNTLTLWLAFGGLALACCYPFMKRYTHLPQVVLGAAFAWGIPMAFASVRNTVPAEVWLVYFTVLIWTVVYDTFYAMVDRDDDLRIGVKSTAVLFGDQDRVITATLQALVILGLLMIKSRFELYSVYYLGVAAAAGLFVYQQKLIRYRQRGPCFQAFLNNHWVGVVVLVGIVAGTYWGAPSAQ</sequence>
<comment type="subcellular location">
    <subcellularLocation>
        <location evidence="12">Cell inner membrane</location>
        <topology evidence="12">Multi-pass membrane protein</topology>
    </subcellularLocation>
    <subcellularLocation>
        <location evidence="2">Membrane</location>
        <topology evidence="2">Multi-pass membrane protein</topology>
    </subcellularLocation>
</comment>
<evidence type="ECO:0000256" key="5">
    <source>
        <dbReference type="ARBA" id="ARBA00022519"/>
    </source>
</evidence>
<evidence type="ECO:0000256" key="2">
    <source>
        <dbReference type="ARBA" id="ARBA00004141"/>
    </source>
</evidence>
<feature type="transmembrane region" description="Helical" evidence="12">
    <location>
        <begin position="48"/>
        <end position="69"/>
    </location>
</feature>
<dbReference type="Gene3D" id="1.10.357.140">
    <property type="entry name" value="UbiA prenyltransferase"/>
    <property type="match status" value="1"/>
</dbReference>
<evidence type="ECO:0000256" key="12">
    <source>
        <dbReference type="HAMAP-Rule" id="MF_01635"/>
    </source>
</evidence>
<feature type="transmembrane region" description="Helical" evidence="12">
    <location>
        <begin position="90"/>
        <end position="110"/>
    </location>
</feature>
<keyword evidence="4 12" id="KW-1003">Cell membrane</keyword>
<dbReference type="NCBIfam" id="TIGR01474">
    <property type="entry name" value="ubiA_proteo"/>
    <property type="match status" value="1"/>
</dbReference>
<gene>
    <name evidence="12 14" type="primary">ubiA</name>
    <name evidence="14" type="ORF">M6D89_17020</name>
</gene>
<keyword evidence="11 12" id="KW-0472">Membrane</keyword>
<name>A0A9X2I069_9GAMM</name>
<dbReference type="InterPro" id="IPR006370">
    <property type="entry name" value="HB_polyprenyltransferase-like"/>
</dbReference>
<evidence type="ECO:0000256" key="11">
    <source>
        <dbReference type="ARBA" id="ARBA00023136"/>
    </source>
</evidence>
<feature type="transmembrane region" description="Helical" evidence="12">
    <location>
        <begin position="272"/>
        <end position="290"/>
    </location>
</feature>
<protein>
    <recommendedName>
        <fullName evidence="12 13">4-hydroxybenzoate octaprenyltransferase</fullName>
        <ecNumber evidence="12 13">2.5.1.39</ecNumber>
    </recommendedName>
    <alternativeName>
        <fullName evidence="12">4-HB polyprenyltransferase</fullName>
    </alternativeName>
</protein>
<reference evidence="14" key="1">
    <citation type="submission" date="2022-05" db="EMBL/GenBank/DDBJ databases">
        <authorList>
            <person name="Sun H.-N."/>
        </authorList>
    </citation>
    <scope>NUCLEOTIDE SEQUENCE</scope>
    <source>
        <strain evidence="14">HB14</strain>
    </source>
</reference>
<organism evidence="14 15">
    <name type="scientific">Gilvimarinus xylanilyticus</name>
    <dbReference type="NCBI Taxonomy" id="2944139"/>
    <lineage>
        <taxon>Bacteria</taxon>
        <taxon>Pseudomonadati</taxon>
        <taxon>Pseudomonadota</taxon>
        <taxon>Gammaproteobacteria</taxon>
        <taxon>Cellvibrionales</taxon>
        <taxon>Cellvibrionaceae</taxon>
        <taxon>Gilvimarinus</taxon>
    </lineage>
</organism>
<dbReference type="Proteomes" id="UP001139319">
    <property type="component" value="Unassembled WGS sequence"/>
</dbReference>
<feature type="transmembrane region" description="Helical" evidence="12">
    <location>
        <begin position="140"/>
        <end position="157"/>
    </location>
</feature>
<keyword evidence="7 12" id="KW-0831">Ubiquinone biosynthesis</keyword>
<dbReference type="FunFam" id="1.10.357.140:FF:000002">
    <property type="entry name" value="4-hydroxybenzoate octaprenyltransferase"/>
    <property type="match status" value="1"/>
</dbReference>
<keyword evidence="15" id="KW-1185">Reference proteome</keyword>